<protein>
    <submittedName>
        <fullName evidence="2">Uncharacterized protein</fullName>
    </submittedName>
</protein>
<feature type="region of interest" description="Disordered" evidence="1">
    <location>
        <begin position="68"/>
        <end position="96"/>
    </location>
</feature>
<accession>A0A514D742</accession>
<organism evidence="2">
    <name type="scientific">Leviviridae sp</name>
    <dbReference type="NCBI Taxonomy" id="2027243"/>
    <lineage>
        <taxon>Viruses</taxon>
        <taxon>Riboviria</taxon>
        <taxon>Orthornavirae</taxon>
        <taxon>Lenarviricota</taxon>
        <taxon>Leviviricetes</taxon>
        <taxon>Norzivirales</taxon>
        <taxon>Fiersviridae</taxon>
    </lineage>
</organism>
<evidence type="ECO:0000256" key="1">
    <source>
        <dbReference type="SAM" id="MobiDB-lite"/>
    </source>
</evidence>
<name>A0A514D742_9VIRU</name>
<proteinExistence type="predicted"/>
<reference evidence="2" key="1">
    <citation type="submission" date="2019-05" db="EMBL/GenBank/DDBJ databases">
        <title>Metatranscriptomic reconstruction reveals RNA viruses with the potential to shape carbon cycling in soil.</title>
        <authorList>
            <person name="Starr E.P."/>
            <person name="Nuccio E."/>
            <person name="Pett-Ridge J."/>
            <person name="Banfield J.F."/>
            <person name="Firestone M.K."/>
        </authorList>
    </citation>
    <scope>NUCLEOTIDE SEQUENCE</scope>
    <source>
        <strain evidence="2">H2_Bulk_35_scaffold_551</strain>
    </source>
</reference>
<sequence length="96" mass="11118">MWKRSLLLLSLRSWSSLSWLSPLLSLFQGIASFRSSTFRKRAPKNLQAIEWDLVPYSFRLEWYEMKDPSGPTQKVDRQPVRVTAPGESSPANRYGD</sequence>
<dbReference type="EMBL" id="MN034789">
    <property type="protein sequence ID" value="QDH89397.1"/>
    <property type="molecule type" value="Genomic_RNA"/>
</dbReference>
<gene>
    <name evidence="2" type="ORF">H2Bulk35551_000004</name>
</gene>
<evidence type="ECO:0000313" key="2">
    <source>
        <dbReference type="EMBL" id="QDH89397.1"/>
    </source>
</evidence>